<reference evidence="1 2" key="1">
    <citation type="submission" date="2017-02" db="EMBL/GenBank/DDBJ databases">
        <authorList>
            <person name="Peterson S.W."/>
        </authorList>
    </citation>
    <scope>NUCLEOTIDE SEQUENCE [LARGE SCALE GENOMIC DNA]</scope>
    <source>
        <strain evidence="1 2">DSM 25262</strain>
    </source>
</reference>
<gene>
    <name evidence="1" type="ORF">SAMN05660236_2500</name>
</gene>
<dbReference type="RefSeq" id="WP_079686948.1">
    <property type="nucleotide sequence ID" value="NZ_FUZU01000001.1"/>
</dbReference>
<proteinExistence type="predicted"/>
<sequence length="72" mass="8576">MMTFHEKLSILNIMKEARQSIELTYNKRQVVQKCQIVQVINNEYIIIRQRKSFFSNVRAFLSIDAVDDIKID</sequence>
<dbReference type="Proteomes" id="UP000190961">
    <property type="component" value="Unassembled WGS sequence"/>
</dbReference>
<dbReference type="EMBL" id="FUZU01000001">
    <property type="protein sequence ID" value="SKC66157.1"/>
    <property type="molecule type" value="Genomic_DNA"/>
</dbReference>
<evidence type="ECO:0008006" key="3">
    <source>
        <dbReference type="Google" id="ProtNLM"/>
    </source>
</evidence>
<protein>
    <recommendedName>
        <fullName evidence="3">WYL domain-containing protein</fullName>
    </recommendedName>
</protein>
<accession>A0A1T5KR35</accession>
<evidence type="ECO:0000313" key="2">
    <source>
        <dbReference type="Proteomes" id="UP000190961"/>
    </source>
</evidence>
<dbReference type="AlphaFoldDB" id="A0A1T5KR35"/>
<keyword evidence="2" id="KW-1185">Reference proteome</keyword>
<name>A0A1T5KR35_9BACT</name>
<evidence type="ECO:0000313" key="1">
    <source>
        <dbReference type="EMBL" id="SKC66157.1"/>
    </source>
</evidence>
<organism evidence="1 2">
    <name type="scientific">Ohtaekwangia koreensis</name>
    <dbReference type="NCBI Taxonomy" id="688867"/>
    <lineage>
        <taxon>Bacteria</taxon>
        <taxon>Pseudomonadati</taxon>
        <taxon>Bacteroidota</taxon>
        <taxon>Cytophagia</taxon>
        <taxon>Cytophagales</taxon>
        <taxon>Fulvivirgaceae</taxon>
        <taxon>Ohtaekwangia</taxon>
    </lineage>
</organism>